<protein>
    <submittedName>
        <fullName evidence="1">Uncharacterized protein</fullName>
    </submittedName>
</protein>
<dbReference type="Proteomes" id="UP000184436">
    <property type="component" value="Unassembled WGS sequence"/>
</dbReference>
<proteinExistence type="predicted"/>
<gene>
    <name evidence="1" type="ORF">SAMN05444349_102224</name>
</gene>
<dbReference type="AlphaFoldDB" id="A0A1M4TRY6"/>
<name>A0A1M4TRY6_9BACE</name>
<keyword evidence="2" id="KW-1185">Reference proteome</keyword>
<dbReference type="STRING" id="871325.SAMN05444349_102224"/>
<sequence length="77" mass="8839">MTDKNCIFPIQSENINIQSTRKPLQAFCNISAEISYLQYIVADSGHSTKRLKIDGTTRVCKTMKYNDLHLSLHSMYL</sequence>
<evidence type="ECO:0000313" key="1">
    <source>
        <dbReference type="EMBL" id="SHE47222.1"/>
    </source>
</evidence>
<evidence type="ECO:0000313" key="2">
    <source>
        <dbReference type="Proteomes" id="UP000184436"/>
    </source>
</evidence>
<organism evidence="1 2">
    <name type="scientific">Bacteroides faecichinchillae</name>
    <dbReference type="NCBI Taxonomy" id="871325"/>
    <lineage>
        <taxon>Bacteria</taxon>
        <taxon>Pseudomonadati</taxon>
        <taxon>Bacteroidota</taxon>
        <taxon>Bacteroidia</taxon>
        <taxon>Bacteroidales</taxon>
        <taxon>Bacteroidaceae</taxon>
        <taxon>Bacteroides</taxon>
    </lineage>
</organism>
<dbReference type="EMBL" id="FQVD01000002">
    <property type="protein sequence ID" value="SHE47222.1"/>
    <property type="molecule type" value="Genomic_DNA"/>
</dbReference>
<reference evidence="1 2" key="1">
    <citation type="submission" date="2016-11" db="EMBL/GenBank/DDBJ databases">
        <authorList>
            <person name="Jaros S."/>
            <person name="Januszkiewicz K."/>
            <person name="Wedrychowicz H."/>
        </authorList>
    </citation>
    <scope>NUCLEOTIDE SEQUENCE [LARGE SCALE GENOMIC DNA]</scope>
    <source>
        <strain evidence="1 2">DSM 26883</strain>
    </source>
</reference>
<accession>A0A1M4TRY6</accession>